<keyword evidence="6" id="KW-0999">Mitochondrion inner membrane</keyword>
<comment type="subcellular location">
    <subcellularLocation>
        <location evidence="2">Mitochondrion inner membrane</location>
        <topology evidence="2">Peripheral membrane protein</topology>
        <orientation evidence="2">Matrix side</orientation>
    </subcellularLocation>
</comment>
<dbReference type="STRING" id="97359.A0A550C2J3"/>
<evidence type="ECO:0000313" key="11">
    <source>
        <dbReference type="EMBL" id="TRM59019.1"/>
    </source>
</evidence>
<dbReference type="OrthoDB" id="10250268at2759"/>
<reference evidence="11 12" key="1">
    <citation type="journal article" date="2019" name="New Phytol.">
        <title>Comparative genomics reveals unique wood-decay strategies and fruiting body development in the Schizophyllaceae.</title>
        <authorList>
            <person name="Almasi E."/>
            <person name="Sahu N."/>
            <person name="Krizsan K."/>
            <person name="Balint B."/>
            <person name="Kovacs G.M."/>
            <person name="Kiss B."/>
            <person name="Cseklye J."/>
            <person name="Drula E."/>
            <person name="Henrissat B."/>
            <person name="Nagy I."/>
            <person name="Chovatia M."/>
            <person name="Adam C."/>
            <person name="LaButti K."/>
            <person name="Lipzen A."/>
            <person name="Riley R."/>
            <person name="Grigoriev I.V."/>
            <person name="Nagy L.G."/>
        </authorList>
    </citation>
    <scope>NUCLEOTIDE SEQUENCE [LARGE SCALE GENOMIC DNA]</scope>
    <source>
        <strain evidence="11 12">NL-1724</strain>
    </source>
</reference>
<comment type="similarity">
    <text evidence="3">Belongs to the complex I NDUFA2 subunit family.</text>
</comment>
<dbReference type="SMART" id="SM00916">
    <property type="entry name" value="L51_S25_CI-B8"/>
    <property type="match status" value="1"/>
</dbReference>
<dbReference type="InterPro" id="IPR036249">
    <property type="entry name" value="Thioredoxin-like_sf"/>
</dbReference>
<name>A0A550C2J3_9AGAR</name>
<evidence type="ECO:0000256" key="5">
    <source>
        <dbReference type="ARBA" id="ARBA00022660"/>
    </source>
</evidence>
<feature type="domain" description="Ribosomal protein/NADH dehydrogenase" evidence="10">
    <location>
        <begin position="71"/>
        <end position="143"/>
    </location>
</feature>
<evidence type="ECO:0000256" key="7">
    <source>
        <dbReference type="ARBA" id="ARBA00022982"/>
    </source>
</evidence>
<dbReference type="SUPFAM" id="SSF52833">
    <property type="entry name" value="Thioredoxin-like"/>
    <property type="match status" value="1"/>
</dbReference>
<dbReference type="GO" id="GO:0005743">
    <property type="term" value="C:mitochondrial inner membrane"/>
    <property type="evidence" value="ECO:0007669"/>
    <property type="project" value="UniProtKB-SubCell"/>
</dbReference>
<keyword evidence="12" id="KW-1185">Reference proteome</keyword>
<keyword evidence="4" id="KW-0813">Transport</keyword>
<dbReference type="AlphaFoldDB" id="A0A550C2J3"/>
<dbReference type="PANTHER" id="PTHR12878">
    <property type="entry name" value="NADH-UBIQUINONE OXIDOREDUCTASE B8 SUBUNIT"/>
    <property type="match status" value="1"/>
</dbReference>
<keyword evidence="7" id="KW-0249">Electron transport</keyword>
<dbReference type="InterPro" id="IPR016464">
    <property type="entry name" value="NADH_Ub_cplx-1_asu_su-2"/>
</dbReference>
<dbReference type="Gene3D" id="3.40.30.10">
    <property type="entry name" value="Glutaredoxin"/>
    <property type="match status" value="1"/>
</dbReference>
<organism evidence="11 12">
    <name type="scientific">Schizophyllum amplum</name>
    <dbReference type="NCBI Taxonomy" id="97359"/>
    <lineage>
        <taxon>Eukaryota</taxon>
        <taxon>Fungi</taxon>
        <taxon>Dikarya</taxon>
        <taxon>Basidiomycota</taxon>
        <taxon>Agaricomycotina</taxon>
        <taxon>Agaricomycetes</taxon>
        <taxon>Agaricomycetidae</taxon>
        <taxon>Agaricales</taxon>
        <taxon>Schizophyllaceae</taxon>
        <taxon>Schizophyllum</taxon>
    </lineage>
</organism>
<keyword evidence="8" id="KW-0496">Mitochondrion</keyword>
<evidence type="ECO:0000256" key="1">
    <source>
        <dbReference type="ARBA" id="ARBA00003195"/>
    </source>
</evidence>
<dbReference type="Proteomes" id="UP000320762">
    <property type="component" value="Unassembled WGS sequence"/>
</dbReference>
<keyword evidence="9" id="KW-0472">Membrane</keyword>
<evidence type="ECO:0000256" key="4">
    <source>
        <dbReference type="ARBA" id="ARBA00022448"/>
    </source>
</evidence>
<dbReference type="Pfam" id="PF05047">
    <property type="entry name" value="L51_S25_CI-B8"/>
    <property type="match status" value="1"/>
</dbReference>
<proteinExistence type="inferred from homology"/>
<dbReference type="EMBL" id="VDMD01000031">
    <property type="protein sequence ID" value="TRM59019.1"/>
    <property type="molecule type" value="Genomic_DNA"/>
</dbReference>
<evidence type="ECO:0000256" key="6">
    <source>
        <dbReference type="ARBA" id="ARBA00022792"/>
    </source>
</evidence>
<evidence type="ECO:0000256" key="3">
    <source>
        <dbReference type="ARBA" id="ARBA00008939"/>
    </source>
</evidence>
<evidence type="ECO:0000256" key="2">
    <source>
        <dbReference type="ARBA" id="ARBA00004443"/>
    </source>
</evidence>
<dbReference type="PANTHER" id="PTHR12878:SF0">
    <property type="entry name" value="NADH DEHYDROGENASE [UBIQUINONE] 1 ALPHA SUBCOMPLEX SUBUNIT 2"/>
    <property type="match status" value="1"/>
</dbReference>
<comment type="function">
    <text evidence="1">Accessory subunit of the mitochondrial membrane respiratory chain NADH dehydrogenase (Complex I), that is believed not to be involved in catalysis. Complex I functions in the transfer of electrons from NADH to the respiratory chain. The immediate electron acceptor for the enzyme is believed to be ubiquinone.</text>
</comment>
<protein>
    <submittedName>
        <fullName evidence="11">Thioredoxin-like protein</fullName>
    </submittedName>
</protein>
<dbReference type="InterPro" id="IPR007741">
    <property type="entry name" value="Ribosomal_mL43/mS25/NADH_DH"/>
</dbReference>
<gene>
    <name evidence="11" type="ORF">BD626DRAFT_509480</name>
</gene>
<evidence type="ECO:0000259" key="10">
    <source>
        <dbReference type="SMART" id="SM00916"/>
    </source>
</evidence>
<comment type="caution">
    <text evidence="11">The sequence shown here is derived from an EMBL/GenBank/DDBJ whole genome shotgun (WGS) entry which is preliminary data.</text>
</comment>
<sequence>MFEYTAMPLAGRQKTQDGKQSYSIGKINKSPFLHSAHNQVPLVVARGLLLDMSFAKAFSPALREIRILCSQTGPASAGTRQFIQNNYLTIKQHNPDLPVMIREATGTPARVFARFEKGLEKHVELENVPAKEVESQIMKLLQA</sequence>
<accession>A0A550C2J3</accession>
<evidence type="ECO:0000313" key="12">
    <source>
        <dbReference type="Proteomes" id="UP000320762"/>
    </source>
</evidence>
<evidence type="ECO:0000256" key="9">
    <source>
        <dbReference type="ARBA" id="ARBA00023136"/>
    </source>
</evidence>
<keyword evidence="5" id="KW-0679">Respiratory chain</keyword>
<evidence type="ECO:0000256" key="8">
    <source>
        <dbReference type="ARBA" id="ARBA00023128"/>
    </source>
</evidence>